<comment type="caution">
    <text evidence="6">The sequence shown here is derived from an EMBL/GenBank/DDBJ whole genome shotgun (WGS) entry which is preliminary data.</text>
</comment>
<evidence type="ECO:0000313" key="7">
    <source>
        <dbReference type="Proteomes" id="UP001597368"/>
    </source>
</evidence>
<dbReference type="Gene3D" id="3.30.300.30">
    <property type="match status" value="3"/>
</dbReference>
<proteinExistence type="predicted"/>
<dbReference type="NCBIfam" id="TIGR01733">
    <property type="entry name" value="AA-adenyl-dom"/>
    <property type="match status" value="3"/>
</dbReference>
<dbReference type="InterPro" id="IPR006162">
    <property type="entry name" value="Ppantetheine_attach_site"/>
</dbReference>
<dbReference type="InterPro" id="IPR010071">
    <property type="entry name" value="AA_adenyl_dom"/>
</dbReference>
<feature type="region of interest" description="Disordered" evidence="4">
    <location>
        <begin position="802"/>
        <end position="825"/>
    </location>
</feature>
<dbReference type="Pfam" id="PF00501">
    <property type="entry name" value="AMP-binding"/>
    <property type="match status" value="3"/>
</dbReference>
<evidence type="ECO:0000256" key="1">
    <source>
        <dbReference type="ARBA" id="ARBA00001957"/>
    </source>
</evidence>
<feature type="domain" description="Carrier" evidence="5">
    <location>
        <begin position="2576"/>
        <end position="2653"/>
    </location>
</feature>
<feature type="region of interest" description="Disordered" evidence="4">
    <location>
        <begin position="488"/>
        <end position="512"/>
    </location>
</feature>
<dbReference type="InterPro" id="IPR045851">
    <property type="entry name" value="AMP-bd_C_sf"/>
</dbReference>
<evidence type="ECO:0000256" key="4">
    <source>
        <dbReference type="SAM" id="MobiDB-lite"/>
    </source>
</evidence>
<keyword evidence="2" id="KW-0596">Phosphopantetheine</keyword>
<reference evidence="7" key="1">
    <citation type="journal article" date="2019" name="Int. J. Syst. Evol. Microbiol.">
        <title>The Global Catalogue of Microorganisms (GCM) 10K type strain sequencing project: providing services to taxonomists for standard genome sequencing and annotation.</title>
        <authorList>
            <consortium name="The Broad Institute Genomics Platform"/>
            <consortium name="The Broad Institute Genome Sequencing Center for Infectious Disease"/>
            <person name="Wu L."/>
            <person name="Ma J."/>
        </authorList>
    </citation>
    <scope>NUCLEOTIDE SEQUENCE [LARGE SCALE GENOMIC DNA]</scope>
    <source>
        <strain evidence="7">ICMP 6774ER</strain>
    </source>
</reference>
<feature type="domain" description="Carrier" evidence="5">
    <location>
        <begin position="508"/>
        <end position="583"/>
    </location>
</feature>
<dbReference type="InterPro" id="IPR036736">
    <property type="entry name" value="ACP-like_sf"/>
</dbReference>
<keyword evidence="7" id="KW-1185">Reference proteome</keyword>
<dbReference type="Proteomes" id="UP001597368">
    <property type="component" value="Unassembled WGS sequence"/>
</dbReference>
<name>A0ABW4T2F0_9ACTN</name>
<dbReference type="SMART" id="SM00823">
    <property type="entry name" value="PKS_PP"/>
    <property type="match status" value="3"/>
</dbReference>
<dbReference type="Pfam" id="PF00668">
    <property type="entry name" value="Condensation"/>
    <property type="match status" value="2"/>
</dbReference>
<dbReference type="CDD" id="cd19531">
    <property type="entry name" value="LCL_NRPS-like"/>
    <property type="match status" value="1"/>
</dbReference>
<dbReference type="NCBIfam" id="NF003417">
    <property type="entry name" value="PRK04813.1"/>
    <property type="match status" value="3"/>
</dbReference>
<dbReference type="InterPro" id="IPR042099">
    <property type="entry name" value="ANL_N_sf"/>
</dbReference>
<dbReference type="EMBL" id="JBHUFV010000043">
    <property type="protein sequence ID" value="MFD1935542.1"/>
    <property type="molecule type" value="Genomic_DNA"/>
</dbReference>
<dbReference type="Gene3D" id="2.30.38.10">
    <property type="entry name" value="Luciferase, Domain 3"/>
    <property type="match status" value="1"/>
</dbReference>
<accession>A0ABW4T2F0</accession>
<feature type="domain" description="Carrier" evidence="5">
    <location>
        <begin position="1559"/>
        <end position="1633"/>
    </location>
</feature>
<organism evidence="6 7">
    <name type="scientific">Nonomuraea mangrovi</name>
    <dbReference type="NCBI Taxonomy" id="2316207"/>
    <lineage>
        <taxon>Bacteria</taxon>
        <taxon>Bacillati</taxon>
        <taxon>Actinomycetota</taxon>
        <taxon>Actinomycetes</taxon>
        <taxon>Streptosporangiales</taxon>
        <taxon>Streptosporangiaceae</taxon>
        <taxon>Nonomuraea</taxon>
    </lineage>
</organism>
<dbReference type="SUPFAM" id="SSF56801">
    <property type="entry name" value="Acetyl-CoA synthetase-like"/>
    <property type="match status" value="3"/>
</dbReference>
<dbReference type="PROSITE" id="PS50075">
    <property type="entry name" value="CARRIER"/>
    <property type="match status" value="3"/>
</dbReference>
<dbReference type="InterPro" id="IPR025110">
    <property type="entry name" value="AMP-bd_C"/>
</dbReference>
<dbReference type="PROSITE" id="PS00455">
    <property type="entry name" value="AMP_BINDING"/>
    <property type="match status" value="2"/>
</dbReference>
<dbReference type="InterPro" id="IPR001242">
    <property type="entry name" value="Condensation_dom"/>
</dbReference>
<evidence type="ECO:0000313" key="6">
    <source>
        <dbReference type="EMBL" id="MFD1935542.1"/>
    </source>
</evidence>
<dbReference type="InterPro" id="IPR020806">
    <property type="entry name" value="PKS_PP-bd"/>
</dbReference>
<dbReference type="PANTHER" id="PTHR45527">
    <property type="entry name" value="NONRIBOSOMAL PEPTIDE SYNTHETASE"/>
    <property type="match status" value="1"/>
</dbReference>
<dbReference type="SUPFAM" id="SSF47336">
    <property type="entry name" value="ACP-like"/>
    <property type="match status" value="3"/>
</dbReference>
<sequence length="2663" mass="286657">MTLTELFAEQVALTPEETAVVAGRQRLTFAELDRRTDEVARRLARRGVGPEVLVGLCVEREADMAVGVLGILKAGGAYVPLDPAYPRDRLELMAADSGISLVLTRSRLAGRLPAGGPAPVFLDPAPEPAVSITSPLPESAAYLMYTSGSTGTPKGVVVEHRGLCSVFEAWEALHGLRRNKLRFVSTTSLSVDLFLADLLRSVFAGGTIVIAPQHTVADPARLLDLLESERADAVELVPSMAKALGREAVARGRLLPPLKLVSVGSEGWLAEDCRELLGLLSPGTTVVNAYGATETTVDSCAFFPGRQDSEDSPLVPIGLPVPGTTTHLLDAHLRPVADGESGELWIGGPGVARGYHGRPGETARRFVADPWAVGARLYRTGDLARRRPDGVLEFLGRSDEQMKVRGFRIEPGEIENTLVRHPDVAAAAVAVRGGGGQGPRRIVGFLVPAHPATVDPEELLAFLRRQLPEHSVPAVLVPLESLPLLPNGKVDRKALPDAPPSTPADGPAPRDHRERTLARLWAEVLGLAQVGVDEDFFALGGDSVHATQLVGRVRAALAVNLPVRALFAHRTVAALAQVLPGHPASAAPAAEPTDVPAGRPRIMPLAPVQQRLWFLHCYAPGVDYNVGCAVRLTGRLNPDALDRALSQVVARHEPLRTTFAADATGRGTQTVHPPGPIAAERTDLTGIPETEREQAVRDLLRTELLHPFDLSQGPLLRPRLVRLTPTEHILSLSAHHLITDDWSYEILLSELGAHYTGERLDLPVLPLTYADYGIQRRKRLDDGTADAQLAYWRRRLDAAPPLELPTDRARTPHTGTEGARVRHRIPGPIPGRLRTVAHQHGATLFQALLTACQILFARHSGQSDIVSGTVTSGREDLEADHLIGFFVNTLVLRTQVTDDRPFIELLTDVRDAMLDAAENADLPFDRLVEALAPARDADRTPLIETLVVMRNAPARARRFGPLRVRDVDTPPVRAAFPLTVEFQECDDSLTVDLLYNTALFDRATIQRMADGLETLLTGITDDPTSTPARLPLLTGDEQNRLLASWSSPQKRMDDACVHDLFHAQVLQGPDRIAVVCGERQLSYAQLDTEANRLAHHLIAQGVGPDVMVALCLDRDPDLFVAALAVLKAGGAFLPLDPAQPTSRIADIVADSGARVLLAGERHLLRLPDTFTTVVCPDQAAACPSTLPAHRALPGNLAYAVYTSGSTGRPKGVLVPHAGVGNLAADSRTTLGLRPGARMLQHLPFAFDGGIWQALMPLLTGATVCMSTPEEYEDPALLAERIRQDSVTVLMLPPALLALLDPASLPGLDLVCSAADVCPADTARRWRAVHPFANLYGPTETTMCATAHAVEQEPERVVPIGKPVRGVRHYVLDRNLNLVPPGVTGELYLAGAGLARGYHGSPYGTAERFVADPWGEPGSRMYRTGDLVRCRADGVLEFLGRGDDQVKIRGYRVETGEVTAALAAHPDLAEAAVTTFAEAAVTARTGEPHRLIAYMVPVPGRPAPTTTALRRHLETLLPAYMIPSVFQVLDAIPLSPNGKVDLRALPEPQDARRGEPAYAAPSTPAEHALVSVWSQVLGVQEIGIDDDFFDLGGDSLTSVRLATAARAAGLALTPKDVFTRPTIRALARDAPRAHLEPVSSFAEHDRYPLTPLQSGLLYHALAAEGAPDVYARRIDVTISGVTDPHLLLRAWQFVVDRTPALRSTVEEDEDAGPVQRVQPRFALPVDWFSGWGHLEANPPDPRREVPLRLTVVRTADDEVRLLWTCHHLFLDGWSITEVLRDVLAAHAALAAGRTPDLPARTPFSHYVYWLEAQDLTAACTYWSRALAGFPAPTPLPYAGAPAPGRRPGPDMVHLERLEESAHLGLQDFARSSGLTVNTLIQAAWALLLARHSGTDDVLFGATVAHRGPEPYGVESTIGPLINTLPVRIRIDGAATVRDWLRRVQSEQAEARQHDTYPLSEQRAHTSVAPGTSLFDTAINVDNLPVDPTTLAVGGLRVTALDTANATNYPLSLLVRTESTLVLEVRCDSALFDEGAARRLAGQLRALLAQLSAPGQRQVAEVSLPSEPPRPVPAAPPARCTHELFAEQAARTPWAAALREGTQVMTYAELDRRANQLAHHLRLYGVGPDRAVALALPRGMRHTVALLAIFKAGGAHLPLDLAHPGERLRTMLTDTGVTLLLTDRATPVDWCPPEIPVLHLDVLAGRLAAYPVEPPQVEMLPDHLAYVIYTSGSTGRPKGVAVTHRGVTGMLAGAARSAPIGPGHRVLHFAAGGFDGAFWETVTALCNGAALVLAPTEDLLAGPPLARTIAEHRVTHATLPSAVLAVLPPGSLPPGLVLFAVGEACSREVAAHWASERVMFHGYGPTESTVAATISARLDGTREPEIGEPIPGTGAWVLDERLRAVPDGVTGELYLSGQGLARGYVGRSALTAERFVACPFGPPGARMYRTGDLARRLPGGGLVFRGRADDQVKVRGYRVEPGEVERELTRHHAVAQAAVVAVGEAQGRRLVAHVVPVAGNAPSVFELREHLARRLPPYLVPDVVRLHRALPYTANGKVDRRALETRDLGEAPPVQHRAARDDAEQKVAEVWARVLEREADDIGVQEKFFEAGGTSLTLMQLAQRLTAIAGVPVPVAALLEHSTVEAMAKLLKQPTGTDHERDYAL</sequence>
<dbReference type="Gene3D" id="1.10.1200.10">
    <property type="entry name" value="ACP-like"/>
    <property type="match status" value="3"/>
</dbReference>
<evidence type="ECO:0000259" key="5">
    <source>
        <dbReference type="PROSITE" id="PS50075"/>
    </source>
</evidence>
<dbReference type="RefSeq" id="WP_379575657.1">
    <property type="nucleotide sequence ID" value="NZ_JBHUFV010000043.1"/>
</dbReference>
<keyword evidence="3" id="KW-0597">Phosphoprotein</keyword>
<dbReference type="InterPro" id="IPR009081">
    <property type="entry name" value="PP-bd_ACP"/>
</dbReference>
<dbReference type="PANTHER" id="PTHR45527:SF1">
    <property type="entry name" value="FATTY ACID SYNTHASE"/>
    <property type="match status" value="1"/>
</dbReference>
<protein>
    <submittedName>
        <fullName evidence="6">Amino acid adenylation domain-containing protein</fullName>
    </submittedName>
</protein>
<dbReference type="InterPro" id="IPR023213">
    <property type="entry name" value="CAT-like_dom_sf"/>
</dbReference>
<dbReference type="Gene3D" id="3.40.50.980">
    <property type="match status" value="2"/>
</dbReference>
<gene>
    <name evidence="6" type="ORF">ACFSKW_29140</name>
</gene>
<dbReference type="PROSITE" id="PS00012">
    <property type="entry name" value="PHOSPHOPANTETHEINE"/>
    <property type="match status" value="2"/>
</dbReference>
<dbReference type="InterPro" id="IPR000873">
    <property type="entry name" value="AMP-dep_synth/lig_dom"/>
</dbReference>
<evidence type="ECO:0000256" key="3">
    <source>
        <dbReference type="ARBA" id="ARBA00022553"/>
    </source>
</evidence>
<dbReference type="Pfam" id="PF00550">
    <property type="entry name" value="PP-binding"/>
    <property type="match status" value="3"/>
</dbReference>
<dbReference type="Pfam" id="PF13193">
    <property type="entry name" value="AMP-binding_C"/>
    <property type="match status" value="3"/>
</dbReference>
<dbReference type="CDD" id="cd05930">
    <property type="entry name" value="A_NRPS"/>
    <property type="match status" value="2"/>
</dbReference>
<dbReference type="SUPFAM" id="SSF52777">
    <property type="entry name" value="CoA-dependent acyltransferases"/>
    <property type="match status" value="4"/>
</dbReference>
<dbReference type="InterPro" id="IPR020845">
    <property type="entry name" value="AMP-binding_CS"/>
</dbReference>
<dbReference type="Gene3D" id="3.30.559.30">
    <property type="entry name" value="Nonribosomal peptide synthetase, condensation domain"/>
    <property type="match status" value="2"/>
</dbReference>
<evidence type="ECO:0000256" key="2">
    <source>
        <dbReference type="ARBA" id="ARBA00022450"/>
    </source>
</evidence>
<comment type="cofactor">
    <cofactor evidence="1">
        <name>pantetheine 4'-phosphate</name>
        <dbReference type="ChEBI" id="CHEBI:47942"/>
    </cofactor>
</comment>
<dbReference type="Gene3D" id="3.40.50.12780">
    <property type="entry name" value="N-terminal domain of ligase-like"/>
    <property type="match status" value="2"/>
</dbReference>
<dbReference type="Gene3D" id="3.30.559.10">
    <property type="entry name" value="Chloramphenicol acetyltransferase-like domain"/>
    <property type="match status" value="2"/>
</dbReference>